<dbReference type="NCBIfam" id="NF004531">
    <property type="entry name" value="PRK05878.1"/>
    <property type="match status" value="1"/>
</dbReference>
<protein>
    <submittedName>
        <fullName evidence="3">Pyruvate phosphate dikinase</fullName>
    </submittedName>
</protein>
<sequence length="498" mass="52338">MTSSSSPAEHVITLDGTHPSTREVLGGKAYSVNKMRAMGLPVPPAFALPTGVCAVYHDNGRSLPDEIWQQVLEHLRRLETETGRRFGAGPSPLLVSVRSGAAQSMPGMMDTVLNLGLTPELCEALAAETGDQRWATDTWQRFCHSYADIVAGDPGAAPPSDPLDQLRSAIGAVFDSWTNERVKAYRARHNLGAGAGTAVTVQAMVFGNRDERSGTGVLFSRDPATGENTLYGEWLAKAQGEDVVSGEKTPNPLVTVGDILPDVYPELERIAEVLEREHRDLVDIEFTVESGRLYVLQCRAGKRAPRAAVRIAVDLVREGLITADEAVSRVSAEQAASLAKTQAVHADRTVLAGGLGAGPGVAVGQAVSDLDQALDLAAAGTPVVLVRPSTAPDDVPAMFESVAVVTELGGSTSHAALVCREIGLPCVVGAGVGTVAKLTGLTVTVDGTTGAVYEGDALHTPDEGDVDEYLTELLGYLPGTVPVDHPLAQLRSAHLERA</sequence>
<dbReference type="SUPFAM" id="SSF56059">
    <property type="entry name" value="Glutathione synthetase ATP-binding domain-like"/>
    <property type="match status" value="1"/>
</dbReference>
<dbReference type="OrthoDB" id="9765468at2"/>
<accession>A0A1H4V3L4</accession>
<feature type="domain" description="Pyruvate phosphate dikinase AMP/ATP-binding" evidence="2">
    <location>
        <begin position="266"/>
        <end position="314"/>
    </location>
</feature>
<keyword evidence="3" id="KW-0670">Pyruvate</keyword>
<dbReference type="PANTHER" id="PTHR22931:SF9">
    <property type="entry name" value="PYRUVATE, PHOSPHATE DIKINASE 1, CHLOROPLASTIC"/>
    <property type="match status" value="1"/>
</dbReference>
<dbReference type="InterPro" id="IPR036637">
    <property type="entry name" value="Phosphohistidine_dom_sf"/>
</dbReference>
<reference evidence="4" key="1">
    <citation type="submission" date="2016-10" db="EMBL/GenBank/DDBJ databases">
        <authorList>
            <person name="Varghese N."/>
            <person name="Submissions S."/>
        </authorList>
    </citation>
    <scope>NUCLEOTIDE SEQUENCE [LARGE SCALE GENOMIC DNA]</scope>
    <source>
        <strain evidence="4">DSM 44498</strain>
    </source>
</reference>
<dbReference type="InterPro" id="IPR002192">
    <property type="entry name" value="PPDK_AMP/ATP-bd"/>
</dbReference>
<dbReference type="PANTHER" id="PTHR22931">
    <property type="entry name" value="PHOSPHOENOLPYRUVATE DIKINASE-RELATED"/>
    <property type="match status" value="1"/>
</dbReference>
<organism evidence="3 4">
    <name type="scientific">Rhodococcus koreensis</name>
    <dbReference type="NCBI Taxonomy" id="99653"/>
    <lineage>
        <taxon>Bacteria</taxon>
        <taxon>Bacillati</taxon>
        <taxon>Actinomycetota</taxon>
        <taxon>Actinomycetes</taxon>
        <taxon>Mycobacteriales</taxon>
        <taxon>Nocardiaceae</taxon>
        <taxon>Rhodococcus</taxon>
    </lineage>
</organism>
<keyword evidence="3" id="KW-0418">Kinase</keyword>
<dbReference type="Pfam" id="PF00391">
    <property type="entry name" value="PEP-utilizers"/>
    <property type="match status" value="1"/>
</dbReference>
<evidence type="ECO:0000313" key="4">
    <source>
        <dbReference type="Proteomes" id="UP000183561"/>
    </source>
</evidence>
<gene>
    <name evidence="3" type="ORF">SAMN04490239_5332</name>
</gene>
<dbReference type="Proteomes" id="UP000183561">
    <property type="component" value="Unassembled WGS sequence"/>
</dbReference>
<dbReference type="Gene3D" id="3.30.1490.20">
    <property type="entry name" value="ATP-grasp fold, A domain"/>
    <property type="match status" value="2"/>
</dbReference>
<dbReference type="Gene3D" id="3.30.470.20">
    <property type="entry name" value="ATP-grasp fold, B domain"/>
    <property type="match status" value="1"/>
</dbReference>
<name>A0A1H4V3L4_9NOCA</name>
<evidence type="ECO:0000313" key="3">
    <source>
        <dbReference type="EMBL" id="SEC75669.1"/>
    </source>
</evidence>
<dbReference type="InterPro" id="IPR010121">
    <property type="entry name" value="Pyruvate_phosphate_dikinase"/>
</dbReference>
<dbReference type="InterPro" id="IPR008279">
    <property type="entry name" value="PEP-util_enz_mobile_dom"/>
</dbReference>
<dbReference type="SUPFAM" id="SSF52009">
    <property type="entry name" value="Phosphohistidine domain"/>
    <property type="match status" value="1"/>
</dbReference>
<dbReference type="AlphaFoldDB" id="A0A1H4V3L4"/>
<feature type="domain" description="Pyruvate phosphate dikinase AMP/ATP-binding" evidence="2">
    <location>
        <begin position="62"/>
        <end position="254"/>
    </location>
</feature>
<keyword evidence="3" id="KW-0808">Transferase</keyword>
<evidence type="ECO:0000259" key="2">
    <source>
        <dbReference type="Pfam" id="PF01326"/>
    </source>
</evidence>
<proteinExistence type="predicted"/>
<dbReference type="InterPro" id="IPR013815">
    <property type="entry name" value="ATP_grasp_subdomain_1"/>
</dbReference>
<dbReference type="Pfam" id="PF01326">
    <property type="entry name" value="PPDK_N"/>
    <property type="match status" value="2"/>
</dbReference>
<dbReference type="GO" id="GO:0016301">
    <property type="term" value="F:kinase activity"/>
    <property type="evidence" value="ECO:0007669"/>
    <property type="project" value="UniProtKB-KW"/>
</dbReference>
<dbReference type="EMBL" id="FNSV01000005">
    <property type="protein sequence ID" value="SEC75669.1"/>
    <property type="molecule type" value="Genomic_DNA"/>
</dbReference>
<feature type="domain" description="PEP-utilising enzyme mobile" evidence="1">
    <location>
        <begin position="382"/>
        <end position="450"/>
    </location>
</feature>
<dbReference type="Gene3D" id="1.20.80.30">
    <property type="match status" value="1"/>
</dbReference>
<dbReference type="Gene3D" id="1.10.189.10">
    <property type="entry name" value="Pyruvate Phosphate Dikinase, domain 2"/>
    <property type="match status" value="1"/>
</dbReference>
<dbReference type="RefSeq" id="WP_072943669.1">
    <property type="nucleotide sequence ID" value="NZ_FNSV01000005.1"/>
</dbReference>
<keyword evidence="4" id="KW-1185">Reference proteome</keyword>
<dbReference type="Gene3D" id="3.50.30.10">
    <property type="entry name" value="Phosphohistidine domain"/>
    <property type="match status" value="1"/>
</dbReference>
<dbReference type="GO" id="GO:0005524">
    <property type="term" value="F:ATP binding"/>
    <property type="evidence" value="ECO:0007669"/>
    <property type="project" value="InterPro"/>
</dbReference>
<dbReference type="GO" id="GO:0050242">
    <property type="term" value="F:pyruvate, phosphate dikinase activity"/>
    <property type="evidence" value="ECO:0007669"/>
    <property type="project" value="InterPro"/>
</dbReference>
<evidence type="ECO:0000259" key="1">
    <source>
        <dbReference type="Pfam" id="PF00391"/>
    </source>
</evidence>